<dbReference type="SUPFAM" id="SSF52113">
    <property type="entry name" value="BRCT domain"/>
    <property type="match status" value="1"/>
</dbReference>
<evidence type="ECO:0000256" key="11">
    <source>
        <dbReference type="HAMAP-Rule" id="MF_01588"/>
    </source>
</evidence>
<dbReference type="InterPro" id="IPR018239">
    <property type="entry name" value="DNA_ligase_AS"/>
</dbReference>
<dbReference type="Gene3D" id="1.10.287.610">
    <property type="entry name" value="Helix hairpin bin"/>
    <property type="match status" value="1"/>
</dbReference>
<evidence type="ECO:0000256" key="8">
    <source>
        <dbReference type="ARBA" id="ARBA00023027"/>
    </source>
</evidence>
<dbReference type="Pfam" id="PF12826">
    <property type="entry name" value="HHH_2"/>
    <property type="match status" value="1"/>
</dbReference>
<dbReference type="InterPro" id="IPR001679">
    <property type="entry name" value="DNA_ligase"/>
</dbReference>
<dbReference type="InterPro" id="IPR036420">
    <property type="entry name" value="BRCT_dom_sf"/>
</dbReference>
<keyword evidence="4 11" id="KW-0479">Metal-binding</keyword>
<dbReference type="NCBIfam" id="NF005932">
    <property type="entry name" value="PRK07956.1"/>
    <property type="match status" value="1"/>
</dbReference>
<keyword evidence="5 11" id="KW-0227">DNA damage</keyword>
<dbReference type="PANTHER" id="PTHR23389">
    <property type="entry name" value="CHROMOSOME TRANSMISSION FIDELITY FACTOR 18"/>
    <property type="match status" value="1"/>
</dbReference>
<dbReference type="Pfam" id="PF01653">
    <property type="entry name" value="DNA_ligase_aden"/>
    <property type="match status" value="1"/>
</dbReference>
<dbReference type="Gene3D" id="6.20.10.30">
    <property type="match status" value="1"/>
</dbReference>
<feature type="binding site" evidence="11">
    <location>
        <position position="313"/>
    </location>
    <ligand>
        <name>NAD(+)</name>
        <dbReference type="ChEBI" id="CHEBI:57540"/>
    </ligand>
</feature>
<comment type="similarity">
    <text evidence="11">Belongs to the NAD-dependent DNA ligase family. LigA subfamily.</text>
</comment>
<evidence type="ECO:0000256" key="12">
    <source>
        <dbReference type="RuleBase" id="RU000618"/>
    </source>
</evidence>
<dbReference type="Gene3D" id="1.10.150.20">
    <property type="entry name" value="5' to 3' exonuclease, C-terminal subdomain"/>
    <property type="match status" value="2"/>
</dbReference>
<feature type="domain" description="BRCT" evidence="13">
    <location>
        <begin position="760"/>
        <end position="839"/>
    </location>
</feature>
<dbReference type="GO" id="GO:0003911">
    <property type="term" value="F:DNA ligase (NAD+) activity"/>
    <property type="evidence" value="ECO:0007669"/>
    <property type="project" value="UniProtKB-EC"/>
</dbReference>
<comment type="caution">
    <text evidence="11">Lacks conserved residue(s) required for the propagation of feature annotation.</text>
</comment>
<dbReference type="InterPro" id="IPR033136">
    <property type="entry name" value="DNA_ligase_CS"/>
</dbReference>
<name>A0ABT8F1V2_9BACT</name>
<keyword evidence="6 11" id="KW-0862">Zinc</keyword>
<evidence type="ECO:0000256" key="1">
    <source>
        <dbReference type="ARBA" id="ARBA00004067"/>
    </source>
</evidence>
<dbReference type="InterPro" id="IPR013087">
    <property type="entry name" value="Znf_C2H2_type"/>
</dbReference>
<dbReference type="SUPFAM" id="SSF50249">
    <property type="entry name" value="Nucleic acid-binding proteins"/>
    <property type="match status" value="1"/>
</dbReference>
<accession>A0ABT8F1V2</accession>
<protein>
    <recommendedName>
        <fullName evidence="11 12">DNA ligase</fullName>
        <ecNumber evidence="11 12">6.5.1.2</ecNumber>
    </recommendedName>
    <alternativeName>
        <fullName evidence="11">Polydeoxyribonucleotide synthase [NAD(+)]</fullName>
    </alternativeName>
</protein>
<dbReference type="SUPFAM" id="SSF56091">
    <property type="entry name" value="DNA ligase/mRNA capping enzyme, catalytic domain"/>
    <property type="match status" value="1"/>
</dbReference>
<evidence type="ECO:0000256" key="4">
    <source>
        <dbReference type="ARBA" id="ARBA00022723"/>
    </source>
</evidence>
<evidence type="ECO:0000256" key="6">
    <source>
        <dbReference type="ARBA" id="ARBA00022833"/>
    </source>
</evidence>
<dbReference type="InterPro" id="IPR041663">
    <property type="entry name" value="DisA/LigA_HHH"/>
</dbReference>
<feature type="binding site" evidence="11">
    <location>
        <position position="407"/>
    </location>
    <ligand>
        <name>Zn(2+)</name>
        <dbReference type="ChEBI" id="CHEBI:29105"/>
    </ligand>
</feature>
<dbReference type="EC" id="6.5.1.2" evidence="11 12"/>
<feature type="binding site" evidence="11">
    <location>
        <begin position="34"/>
        <end position="38"/>
    </location>
    <ligand>
        <name>NAD(+)</name>
        <dbReference type="ChEBI" id="CHEBI:57540"/>
    </ligand>
</feature>
<dbReference type="PROSITE" id="PS01055">
    <property type="entry name" value="DNA_LIGASE_N1"/>
    <property type="match status" value="1"/>
</dbReference>
<comment type="function">
    <text evidence="1 11">DNA ligase that catalyzes the formation of phosphodiester linkages between 5'-phosphoryl and 3'-hydroxyl groups in double-stranded DNA using NAD as a coenzyme and as the energy source for the reaction. It is essential for DNA replication and repair of damaged DNA.</text>
</comment>
<dbReference type="Gene3D" id="3.30.470.30">
    <property type="entry name" value="DNA ligase/mRNA capping enzyme"/>
    <property type="match status" value="1"/>
</dbReference>
<keyword evidence="11" id="KW-0464">Manganese</keyword>
<evidence type="ECO:0000313" key="14">
    <source>
        <dbReference type="EMBL" id="MDN4164344.1"/>
    </source>
</evidence>
<dbReference type="CDD" id="cd00114">
    <property type="entry name" value="LIGANc"/>
    <property type="match status" value="1"/>
</dbReference>
<comment type="cofactor">
    <cofactor evidence="11">
        <name>Mg(2+)</name>
        <dbReference type="ChEBI" id="CHEBI:18420"/>
    </cofactor>
    <cofactor evidence="11">
        <name>Mn(2+)</name>
        <dbReference type="ChEBI" id="CHEBI:29035"/>
    </cofactor>
</comment>
<proteinExistence type="inferred from homology"/>
<feature type="binding site" evidence="11">
    <location>
        <position position="174"/>
    </location>
    <ligand>
        <name>NAD(+)</name>
        <dbReference type="ChEBI" id="CHEBI:57540"/>
    </ligand>
</feature>
<evidence type="ECO:0000256" key="5">
    <source>
        <dbReference type="ARBA" id="ARBA00022763"/>
    </source>
</evidence>
<dbReference type="SUPFAM" id="SSF47781">
    <property type="entry name" value="RuvA domain 2-like"/>
    <property type="match status" value="2"/>
</dbReference>
<dbReference type="Pfam" id="PF03119">
    <property type="entry name" value="DNA_ligase_ZBD"/>
    <property type="match status" value="1"/>
</dbReference>
<evidence type="ECO:0000313" key="15">
    <source>
        <dbReference type="Proteomes" id="UP001168552"/>
    </source>
</evidence>
<feature type="binding site" evidence="11">
    <location>
        <begin position="83"/>
        <end position="84"/>
    </location>
    <ligand>
        <name>NAD(+)</name>
        <dbReference type="ChEBI" id="CHEBI:57540"/>
    </ligand>
</feature>
<feature type="binding site" evidence="11">
    <location>
        <position position="431"/>
    </location>
    <ligand>
        <name>Zn(2+)</name>
        <dbReference type="ChEBI" id="CHEBI:29105"/>
    </ligand>
</feature>
<dbReference type="PROSITE" id="PS50172">
    <property type="entry name" value="BRCT"/>
    <property type="match status" value="1"/>
</dbReference>
<feature type="binding site" evidence="11">
    <location>
        <position position="114"/>
    </location>
    <ligand>
        <name>NAD(+)</name>
        <dbReference type="ChEBI" id="CHEBI:57540"/>
    </ligand>
</feature>
<evidence type="ECO:0000256" key="3">
    <source>
        <dbReference type="ARBA" id="ARBA00022705"/>
    </source>
</evidence>
<feature type="binding site" evidence="11">
    <location>
        <position position="410"/>
    </location>
    <ligand>
        <name>Zn(2+)</name>
        <dbReference type="ChEBI" id="CHEBI:29105"/>
    </ligand>
</feature>
<evidence type="ECO:0000256" key="7">
    <source>
        <dbReference type="ARBA" id="ARBA00022842"/>
    </source>
</evidence>
<comment type="catalytic activity">
    <reaction evidence="10 11 12">
        <text>NAD(+) + (deoxyribonucleotide)n-3'-hydroxyl + 5'-phospho-(deoxyribonucleotide)m = (deoxyribonucleotide)n+m + AMP + beta-nicotinamide D-nucleotide.</text>
        <dbReference type="EC" id="6.5.1.2"/>
    </reaction>
</comment>
<dbReference type="SMART" id="SM00532">
    <property type="entry name" value="LIGANc"/>
    <property type="match status" value="1"/>
</dbReference>
<dbReference type="HAMAP" id="MF_01588">
    <property type="entry name" value="DNA_ligase_A"/>
    <property type="match status" value="1"/>
</dbReference>
<organism evidence="14 15">
    <name type="scientific">Shiella aurantiaca</name>
    <dbReference type="NCBI Taxonomy" id="3058365"/>
    <lineage>
        <taxon>Bacteria</taxon>
        <taxon>Pseudomonadati</taxon>
        <taxon>Bacteroidota</taxon>
        <taxon>Cytophagia</taxon>
        <taxon>Cytophagales</taxon>
        <taxon>Shiellaceae</taxon>
        <taxon>Shiella</taxon>
    </lineage>
</organism>
<feature type="active site" description="N6-AMP-lysine intermediate" evidence="11">
    <location>
        <position position="116"/>
    </location>
</feature>
<evidence type="ECO:0000259" key="13">
    <source>
        <dbReference type="PROSITE" id="PS50172"/>
    </source>
</evidence>
<keyword evidence="2 11" id="KW-0436">Ligase</keyword>
<dbReference type="InterPro" id="IPR001357">
    <property type="entry name" value="BRCT_dom"/>
</dbReference>
<evidence type="ECO:0000256" key="2">
    <source>
        <dbReference type="ARBA" id="ARBA00022598"/>
    </source>
</evidence>
<dbReference type="Gene3D" id="2.40.50.140">
    <property type="entry name" value="Nucleic acid-binding proteins"/>
    <property type="match status" value="1"/>
</dbReference>
<dbReference type="Pfam" id="PF03120">
    <property type="entry name" value="OB_DNA_ligase"/>
    <property type="match status" value="1"/>
</dbReference>
<reference evidence="14" key="1">
    <citation type="submission" date="2023-06" db="EMBL/GenBank/DDBJ databases">
        <title>Cytophagales bacterium Strain LB-30, isolated from soil.</title>
        <authorList>
            <person name="Liu B."/>
        </authorList>
    </citation>
    <scope>NUCLEOTIDE SEQUENCE</scope>
    <source>
        <strain evidence="14">LB-30</strain>
    </source>
</reference>
<keyword evidence="8 11" id="KW-0520">NAD</keyword>
<gene>
    <name evidence="11 14" type="primary">ligA</name>
    <name evidence="14" type="ORF">QWY31_02460</name>
</gene>
<keyword evidence="7 11" id="KW-0460">Magnesium</keyword>
<keyword evidence="3 11" id="KW-0235">DNA replication</keyword>
<dbReference type="Gene3D" id="3.40.50.10190">
    <property type="entry name" value="BRCT domain"/>
    <property type="match status" value="1"/>
</dbReference>
<keyword evidence="15" id="KW-1185">Reference proteome</keyword>
<dbReference type="InterPro" id="IPR013840">
    <property type="entry name" value="DNAligase_N"/>
</dbReference>
<dbReference type="NCBIfam" id="TIGR00575">
    <property type="entry name" value="dnlj"/>
    <property type="match status" value="1"/>
</dbReference>
<dbReference type="CDD" id="cd17748">
    <property type="entry name" value="BRCT_DNA_ligase_like"/>
    <property type="match status" value="1"/>
</dbReference>
<dbReference type="SMART" id="SM00292">
    <property type="entry name" value="BRCT"/>
    <property type="match status" value="1"/>
</dbReference>
<dbReference type="PROSITE" id="PS01056">
    <property type="entry name" value="DNA_LIGASE_N2"/>
    <property type="match status" value="1"/>
</dbReference>
<dbReference type="PROSITE" id="PS00028">
    <property type="entry name" value="ZINC_FINGER_C2H2_1"/>
    <property type="match status" value="1"/>
</dbReference>
<evidence type="ECO:0000256" key="10">
    <source>
        <dbReference type="ARBA" id="ARBA00034005"/>
    </source>
</evidence>
<feature type="binding site" evidence="11">
    <location>
        <position position="289"/>
    </location>
    <ligand>
        <name>NAD(+)</name>
        <dbReference type="ChEBI" id="CHEBI:57540"/>
    </ligand>
</feature>
<sequence>MNRAEAQQRILDLSNQINYYNQRYYQDSVSEISDFAFDQLLHELIALETQFPELKADDSPSQRVGGTITKTFETVTHKYPMLSLGNTYSQEELIDFDTRIQKGLDGDSYEYISELKFDGVAISLTYDNRKLVRAVTRGDGTRGDNITANAKTIRSIPLKLPDNAYAGEFEVRGEVFMPRSVFDQINKEKEDIGEAPLANPRNAASGTLKMQDSSIVAQRKLDCYLYSFLCDEKLANTHEEALHLLEQWGFQVSPTYRKCADIQAVMQYISEWETKRLELPLDTDGIVIKINQYQQQEELGFTAKSPRWAISYKYKAQSASTRLNGITYQVGRTGAITPVAELAPVLLAGTTVKRASLHNANEIARLDLRIGDHVWVEKGGEIIPKVTGVDLSQRQADSQSFVFTKNCPVCGRELIRYDDEAVHYCPNHYHCAPQVRGRVIHFVSRRAMNIDSLGEETINTFFNEGFIRNISDIYSLEANSSQLIGVEIDSKEYTHTHNLFLSLTLPKTLFGILHPCKPKDKTTLKNITDHIIQPEDLKSAKEFIDFDFNQLKNSSSSIIDRLTSFQAFLTLFADTCEIQNEDDIPISITISFILNLSRIETETLLETSKGKRNIYHLLSELKNRDLSLYDKIQDALASNTAIKESIQKLKNTTLQKKSIEAIIGGIEASKQQSFDKVLFGLGIRHIGETSAKILAYHFKNIDNLINADWQTLEEVDGIGEIMAKSIQYYFNDDENIHIINELKRHNLKLEIDNASSSDLLESTKLSGLKILTSGTLQNFTREQFISVVEKNGGEYLKSVSKKLSFIVAGEDMGPTKRQKAIKDGIKIITESDFLKLLEN</sequence>
<comment type="caution">
    <text evidence="14">The sequence shown here is derived from an EMBL/GenBank/DDBJ whole genome shotgun (WGS) entry which is preliminary data.</text>
</comment>
<dbReference type="InterPro" id="IPR004150">
    <property type="entry name" value="NAD_DNA_ligase_OB"/>
</dbReference>
<dbReference type="EMBL" id="JAUHJS010000001">
    <property type="protein sequence ID" value="MDN4164344.1"/>
    <property type="molecule type" value="Genomic_DNA"/>
</dbReference>
<dbReference type="InterPro" id="IPR012340">
    <property type="entry name" value="NA-bd_OB-fold"/>
</dbReference>
<dbReference type="PANTHER" id="PTHR23389:SF9">
    <property type="entry name" value="DNA LIGASE"/>
    <property type="match status" value="1"/>
</dbReference>
<dbReference type="RefSeq" id="WP_320002870.1">
    <property type="nucleotide sequence ID" value="NZ_JAUHJS010000001.1"/>
</dbReference>
<evidence type="ECO:0000256" key="9">
    <source>
        <dbReference type="ARBA" id="ARBA00023204"/>
    </source>
</evidence>
<dbReference type="InterPro" id="IPR013839">
    <property type="entry name" value="DNAligase_adenylation"/>
</dbReference>
<dbReference type="Proteomes" id="UP001168552">
    <property type="component" value="Unassembled WGS sequence"/>
</dbReference>
<keyword evidence="9 11" id="KW-0234">DNA repair</keyword>
<dbReference type="InterPro" id="IPR004149">
    <property type="entry name" value="Znf_DNAligase_C4"/>
</dbReference>
<feature type="binding site" evidence="11">
    <location>
        <position position="137"/>
    </location>
    <ligand>
        <name>NAD(+)</name>
        <dbReference type="ChEBI" id="CHEBI:57540"/>
    </ligand>
</feature>
<dbReference type="InterPro" id="IPR010994">
    <property type="entry name" value="RuvA_2-like"/>
</dbReference>
<dbReference type="Pfam" id="PF00533">
    <property type="entry name" value="BRCT"/>
    <property type="match status" value="1"/>
</dbReference>